<evidence type="ECO:0000313" key="3">
    <source>
        <dbReference type="EMBL" id="KAH0467429.1"/>
    </source>
</evidence>
<dbReference type="PANTHER" id="PTHR31304">
    <property type="entry name" value="LOB DOMAIN-CONTAINING PROTEIN 38"/>
    <property type="match status" value="1"/>
</dbReference>
<comment type="similarity">
    <text evidence="1">Belongs to the LOB domain-containing protein family.</text>
</comment>
<comment type="caution">
    <text evidence="3">The sequence shown here is derived from an EMBL/GenBank/DDBJ whole genome shotgun (WGS) entry which is preliminary data.</text>
</comment>
<protein>
    <recommendedName>
        <fullName evidence="2">LOB domain-containing protein</fullName>
    </recommendedName>
</protein>
<evidence type="ECO:0000259" key="2">
    <source>
        <dbReference type="PROSITE" id="PS50891"/>
    </source>
</evidence>
<evidence type="ECO:0000256" key="1">
    <source>
        <dbReference type="ARBA" id="ARBA00005474"/>
    </source>
</evidence>
<dbReference type="EMBL" id="JAGFBR010000005">
    <property type="protein sequence ID" value="KAH0467429.1"/>
    <property type="molecule type" value="Genomic_DNA"/>
</dbReference>
<keyword evidence="4" id="KW-1185">Reference proteome</keyword>
<dbReference type="Pfam" id="PF03195">
    <property type="entry name" value="LOB"/>
    <property type="match status" value="1"/>
</dbReference>
<accession>A0AAV7H0Y6</accession>
<sequence length="101" mass="11080">MSCNGCRVLRKGCGESSIICSCLLWIERPESQGNATGFVAEFFGRASLMSFISAVPEPQRSALFKSLLFEACGRKINPVSGAMGLLCSDNWHLCQDHPRRP</sequence>
<dbReference type="PANTHER" id="PTHR31304:SF1">
    <property type="entry name" value="LOB DOMAIN-CONTAINING PROTEIN 39"/>
    <property type="match status" value="1"/>
</dbReference>
<dbReference type="InterPro" id="IPR004883">
    <property type="entry name" value="LOB"/>
</dbReference>
<gene>
    <name evidence="3" type="ORF">IEQ34_004667</name>
</gene>
<dbReference type="GO" id="GO:0010468">
    <property type="term" value="P:regulation of gene expression"/>
    <property type="evidence" value="ECO:0007669"/>
    <property type="project" value="TreeGrafter"/>
</dbReference>
<dbReference type="PROSITE" id="PS50891">
    <property type="entry name" value="LOB"/>
    <property type="match status" value="1"/>
</dbReference>
<organism evidence="3 4">
    <name type="scientific">Dendrobium chrysotoxum</name>
    <name type="common">Orchid</name>
    <dbReference type="NCBI Taxonomy" id="161865"/>
    <lineage>
        <taxon>Eukaryota</taxon>
        <taxon>Viridiplantae</taxon>
        <taxon>Streptophyta</taxon>
        <taxon>Embryophyta</taxon>
        <taxon>Tracheophyta</taxon>
        <taxon>Spermatophyta</taxon>
        <taxon>Magnoliopsida</taxon>
        <taxon>Liliopsida</taxon>
        <taxon>Asparagales</taxon>
        <taxon>Orchidaceae</taxon>
        <taxon>Epidendroideae</taxon>
        <taxon>Malaxideae</taxon>
        <taxon>Dendrobiinae</taxon>
        <taxon>Dendrobium</taxon>
    </lineage>
</organism>
<dbReference type="Proteomes" id="UP000775213">
    <property type="component" value="Unassembled WGS sequence"/>
</dbReference>
<dbReference type="AlphaFoldDB" id="A0AAV7H0Y6"/>
<name>A0AAV7H0Y6_DENCH</name>
<evidence type="ECO:0000313" key="4">
    <source>
        <dbReference type="Proteomes" id="UP000775213"/>
    </source>
</evidence>
<proteinExistence type="inferred from homology"/>
<feature type="domain" description="LOB" evidence="2">
    <location>
        <begin position="1"/>
        <end position="101"/>
    </location>
</feature>
<reference evidence="3 4" key="1">
    <citation type="journal article" date="2021" name="Hortic Res">
        <title>Chromosome-scale assembly of the Dendrobium chrysotoxum genome enhances the understanding of orchid evolution.</title>
        <authorList>
            <person name="Zhang Y."/>
            <person name="Zhang G.Q."/>
            <person name="Zhang D."/>
            <person name="Liu X.D."/>
            <person name="Xu X.Y."/>
            <person name="Sun W.H."/>
            <person name="Yu X."/>
            <person name="Zhu X."/>
            <person name="Wang Z.W."/>
            <person name="Zhao X."/>
            <person name="Zhong W.Y."/>
            <person name="Chen H."/>
            <person name="Yin W.L."/>
            <person name="Huang T."/>
            <person name="Niu S.C."/>
            <person name="Liu Z.J."/>
        </authorList>
    </citation>
    <scope>NUCLEOTIDE SEQUENCE [LARGE SCALE GENOMIC DNA]</scope>
    <source>
        <strain evidence="3">Lindl</strain>
    </source>
</reference>